<dbReference type="InterPro" id="IPR014030">
    <property type="entry name" value="Ketoacyl_synth_N"/>
</dbReference>
<evidence type="ECO:0000256" key="2">
    <source>
        <dbReference type="ARBA" id="ARBA00008467"/>
    </source>
</evidence>
<comment type="catalytic activity">
    <reaction evidence="12 14">
        <text>(9Z)-hexadecenoyl-[ACP] + malonyl-[ACP] + H(+) = 3-oxo-(11Z)-octadecenoyl-[ACP] + holo-[ACP] + CO2</text>
        <dbReference type="Rhea" id="RHEA:55040"/>
        <dbReference type="Rhea" id="RHEA-COMP:9623"/>
        <dbReference type="Rhea" id="RHEA-COMP:9685"/>
        <dbReference type="Rhea" id="RHEA-COMP:10800"/>
        <dbReference type="Rhea" id="RHEA-COMP:14074"/>
        <dbReference type="ChEBI" id="CHEBI:15378"/>
        <dbReference type="ChEBI" id="CHEBI:16526"/>
        <dbReference type="ChEBI" id="CHEBI:64479"/>
        <dbReference type="ChEBI" id="CHEBI:78449"/>
        <dbReference type="ChEBI" id="CHEBI:83989"/>
        <dbReference type="ChEBI" id="CHEBI:138538"/>
        <dbReference type="EC" id="2.3.1.179"/>
    </reaction>
</comment>
<keyword evidence="6 14" id="KW-0808">Transferase</keyword>
<evidence type="ECO:0000256" key="1">
    <source>
        <dbReference type="ARBA" id="ARBA00005194"/>
    </source>
</evidence>
<dbReference type="AlphaFoldDB" id="A0A1W1VKM8"/>
<dbReference type="Pfam" id="PF00109">
    <property type="entry name" value="ketoacyl-synt"/>
    <property type="match status" value="1"/>
</dbReference>
<keyword evidence="8" id="KW-0443">Lipid metabolism</keyword>
<gene>
    <name evidence="18" type="ORF">SAMN00017405_0067</name>
</gene>
<dbReference type="EC" id="2.3.1.179" evidence="3 14"/>
<dbReference type="NCBIfam" id="TIGR03150">
    <property type="entry name" value="fabF"/>
    <property type="match status" value="1"/>
</dbReference>
<dbReference type="InterPro" id="IPR017568">
    <property type="entry name" value="3-oxoacyl-ACP_synth-2"/>
</dbReference>
<dbReference type="InterPro" id="IPR020841">
    <property type="entry name" value="PKS_Beta-ketoAc_synthase_dom"/>
</dbReference>
<comment type="function">
    <text evidence="11 14">Involved in the type II fatty acid elongation cycle. Catalyzes the elongation of a wide range of acyl-ACP by the addition of two carbons from malonyl-ACP to an acyl acceptor. Can efficiently catalyze the conversion of palmitoleoyl-ACP (cis-hexadec-9-enoyl-ACP) to cis-vaccenoyl-ACP (cis-octadec-11-enoyl-ACP), an essential step in the thermal regulation of fatty acid composition.</text>
</comment>
<keyword evidence="5 14" id="KW-0444">Lipid biosynthesis</keyword>
<keyword evidence="7" id="KW-0276">Fatty acid metabolism</keyword>
<evidence type="ECO:0000256" key="10">
    <source>
        <dbReference type="ARBA" id="ARBA00023315"/>
    </source>
</evidence>
<dbReference type="PANTHER" id="PTHR11712:SF336">
    <property type="entry name" value="3-OXOACYL-[ACYL-CARRIER-PROTEIN] SYNTHASE, MITOCHONDRIAL"/>
    <property type="match status" value="1"/>
</dbReference>
<evidence type="ECO:0000256" key="14">
    <source>
        <dbReference type="PIRNR" id="PIRNR000447"/>
    </source>
</evidence>
<evidence type="ECO:0000256" key="15">
    <source>
        <dbReference type="PIRSR" id="PIRSR000447-1"/>
    </source>
</evidence>
<evidence type="ECO:0000256" key="12">
    <source>
        <dbReference type="ARBA" id="ARBA00047318"/>
    </source>
</evidence>
<evidence type="ECO:0000256" key="5">
    <source>
        <dbReference type="ARBA" id="ARBA00022516"/>
    </source>
</evidence>
<keyword evidence="9 14" id="KW-0275">Fatty acid biosynthesis</keyword>
<dbReference type="InterPro" id="IPR016039">
    <property type="entry name" value="Thiolase-like"/>
</dbReference>
<comment type="catalytic activity">
    <reaction evidence="13 14">
        <text>a fatty acyl-[ACP] + malonyl-[ACP] + H(+) = a 3-oxoacyl-[ACP] + holo-[ACP] + CO2</text>
        <dbReference type="Rhea" id="RHEA:22836"/>
        <dbReference type="Rhea" id="RHEA-COMP:9623"/>
        <dbReference type="Rhea" id="RHEA-COMP:9685"/>
        <dbReference type="Rhea" id="RHEA-COMP:9916"/>
        <dbReference type="Rhea" id="RHEA-COMP:14125"/>
        <dbReference type="ChEBI" id="CHEBI:15378"/>
        <dbReference type="ChEBI" id="CHEBI:16526"/>
        <dbReference type="ChEBI" id="CHEBI:64479"/>
        <dbReference type="ChEBI" id="CHEBI:78449"/>
        <dbReference type="ChEBI" id="CHEBI:78776"/>
        <dbReference type="ChEBI" id="CHEBI:138651"/>
    </reaction>
</comment>
<comment type="similarity">
    <text evidence="2 14 16">Belongs to the thiolase-like superfamily. Beta-ketoacyl-ACP synthases family.</text>
</comment>
<keyword evidence="19" id="KW-1185">Reference proteome</keyword>
<sequence length="414" mass="43667">MLKKRVVITGLGIVSPVGTGKEKFWTNLINGQSGIGPITKFDASEVSSKIAGEVDDFEVTDFIDKKEARRMDLFTQYAVGASLMALEDSKLDMNTMDPHKVGVVLGSGVGGIGTLEEQCNVLAEKGSRRVSPLMVPMMIINMAAGQVGISIGAKGPNLSVVSACASGTHAVGDAFKLIQRGDAEVVFTGGSEASITPLAVSGFCSMKALSKRNDDPTKASRPFDKDRDGFVIAEGSVVLVLESLEHALERKAEIYAEVLGYGLTCDAHHITAPSPDGEGAARSMEMAIKDAGLTPEQIDYINAHGTSTDLNDKYETMSMKKVFGETIKNVAVSSTKSMTGHLLGAAGALEAAVLALAITNGEIPPTINYENPDPDCDLNYVPNKAIKKDVNYALSNSLGFGGHNATILFGKYNG</sequence>
<comment type="pathway">
    <text evidence="1 14">Lipid metabolism; fatty acid biosynthesis.</text>
</comment>
<evidence type="ECO:0000256" key="8">
    <source>
        <dbReference type="ARBA" id="ARBA00023098"/>
    </source>
</evidence>
<dbReference type="CDD" id="cd00834">
    <property type="entry name" value="KAS_I_II"/>
    <property type="match status" value="1"/>
</dbReference>
<dbReference type="PROSITE" id="PS00606">
    <property type="entry name" value="KS3_1"/>
    <property type="match status" value="1"/>
</dbReference>
<evidence type="ECO:0000313" key="19">
    <source>
        <dbReference type="Proteomes" id="UP000192731"/>
    </source>
</evidence>
<dbReference type="UniPathway" id="UPA00094"/>
<dbReference type="GO" id="GO:0005829">
    <property type="term" value="C:cytosol"/>
    <property type="evidence" value="ECO:0007669"/>
    <property type="project" value="TreeGrafter"/>
</dbReference>
<keyword evidence="10 14" id="KW-0012">Acyltransferase</keyword>
<dbReference type="InterPro" id="IPR000794">
    <property type="entry name" value="Beta-ketoacyl_synthase"/>
</dbReference>
<feature type="active site" description="For beta-ketoacyl synthase activity" evidence="15">
    <location>
        <position position="164"/>
    </location>
</feature>
<proteinExistence type="inferred from homology"/>
<evidence type="ECO:0000256" key="6">
    <source>
        <dbReference type="ARBA" id="ARBA00022679"/>
    </source>
</evidence>
<evidence type="ECO:0000256" key="11">
    <source>
        <dbReference type="ARBA" id="ARBA00024006"/>
    </source>
</evidence>
<dbReference type="Pfam" id="PF02801">
    <property type="entry name" value="Ketoacyl-synt_C"/>
    <property type="match status" value="1"/>
</dbReference>
<dbReference type="NCBIfam" id="NF005589">
    <property type="entry name" value="PRK07314.1"/>
    <property type="match status" value="1"/>
</dbReference>
<evidence type="ECO:0000256" key="16">
    <source>
        <dbReference type="RuleBase" id="RU003694"/>
    </source>
</evidence>
<dbReference type="GO" id="GO:0006633">
    <property type="term" value="P:fatty acid biosynthetic process"/>
    <property type="evidence" value="ECO:0007669"/>
    <property type="project" value="UniProtKB-UniRule"/>
</dbReference>
<dbReference type="OrthoDB" id="9808669at2"/>
<protein>
    <recommendedName>
        <fullName evidence="4 14">3-oxoacyl-[acyl-carrier-protein] synthase 2</fullName>
        <ecNumber evidence="3 14">2.3.1.179</ecNumber>
    </recommendedName>
</protein>
<dbReference type="EMBL" id="FWWT01000022">
    <property type="protein sequence ID" value="SMB93631.1"/>
    <property type="molecule type" value="Genomic_DNA"/>
</dbReference>
<evidence type="ECO:0000259" key="17">
    <source>
        <dbReference type="PROSITE" id="PS52004"/>
    </source>
</evidence>
<dbReference type="STRING" id="656914.SAMN00017405_0067"/>
<evidence type="ECO:0000313" key="18">
    <source>
        <dbReference type="EMBL" id="SMB93631.1"/>
    </source>
</evidence>
<dbReference type="SMART" id="SM00825">
    <property type="entry name" value="PKS_KS"/>
    <property type="match status" value="1"/>
</dbReference>
<dbReference type="PROSITE" id="PS52004">
    <property type="entry name" value="KS3_2"/>
    <property type="match status" value="1"/>
</dbReference>
<evidence type="ECO:0000256" key="9">
    <source>
        <dbReference type="ARBA" id="ARBA00023160"/>
    </source>
</evidence>
<dbReference type="NCBIfam" id="NF004970">
    <property type="entry name" value="PRK06333.1"/>
    <property type="match status" value="1"/>
</dbReference>
<dbReference type="PANTHER" id="PTHR11712">
    <property type="entry name" value="POLYKETIDE SYNTHASE-RELATED"/>
    <property type="match status" value="1"/>
</dbReference>
<evidence type="ECO:0000256" key="13">
    <source>
        <dbReference type="ARBA" id="ARBA00047659"/>
    </source>
</evidence>
<dbReference type="InterPro" id="IPR014031">
    <property type="entry name" value="Ketoacyl_synth_C"/>
</dbReference>
<dbReference type="GO" id="GO:0004315">
    <property type="term" value="F:3-oxoacyl-[acyl-carrier-protein] synthase activity"/>
    <property type="evidence" value="ECO:0007669"/>
    <property type="project" value="UniProtKB-UniRule"/>
</dbReference>
<organism evidence="18 19">
    <name type="scientific">Desulfonispora thiosulfatigenes DSM 11270</name>
    <dbReference type="NCBI Taxonomy" id="656914"/>
    <lineage>
        <taxon>Bacteria</taxon>
        <taxon>Bacillati</taxon>
        <taxon>Bacillota</taxon>
        <taxon>Clostridia</taxon>
        <taxon>Eubacteriales</taxon>
        <taxon>Peptococcaceae</taxon>
        <taxon>Desulfonispora</taxon>
    </lineage>
</organism>
<dbReference type="Proteomes" id="UP000192731">
    <property type="component" value="Unassembled WGS sequence"/>
</dbReference>
<reference evidence="18 19" key="1">
    <citation type="submission" date="2017-04" db="EMBL/GenBank/DDBJ databases">
        <authorList>
            <person name="Afonso C.L."/>
            <person name="Miller P.J."/>
            <person name="Scott M.A."/>
            <person name="Spackman E."/>
            <person name="Goraichik I."/>
            <person name="Dimitrov K.M."/>
            <person name="Suarez D.L."/>
            <person name="Swayne D.E."/>
        </authorList>
    </citation>
    <scope>NUCLEOTIDE SEQUENCE [LARGE SCALE GENOMIC DNA]</scope>
    <source>
        <strain evidence="18 19">DSM 11270</strain>
    </source>
</reference>
<accession>A0A1W1VKM8</accession>
<evidence type="ECO:0000256" key="7">
    <source>
        <dbReference type="ARBA" id="ARBA00022832"/>
    </source>
</evidence>
<dbReference type="SUPFAM" id="SSF53901">
    <property type="entry name" value="Thiolase-like"/>
    <property type="match status" value="2"/>
</dbReference>
<dbReference type="RefSeq" id="WP_084053884.1">
    <property type="nucleotide sequence ID" value="NZ_FWWT01000022.1"/>
</dbReference>
<dbReference type="Gene3D" id="3.40.47.10">
    <property type="match status" value="1"/>
</dbReference>
<name>A0A1W1VKM8_DESTI</name>
<feature type="domain" description="Ketosynthase family 3 (KS3)" evidence="17">
    <location>
        <begin position="3"/>
        <end position="411"/>
    </location>
</feature>
<evidence type="ECO:0000256" key="4">
    <source>
        <dbReference type="ARBA" id="ARBA00014657"/>
    </source>
</evidence>
<dbReference type="FunFam" id="3.40.47.10:FF:000009">
    <property type="entry name" value="3-oxoacyl-[acyl-carrier-protein] synthase 2"/>
    <property type="match status" value="1"/>
</dbReference>
<dbReference type="PIRSF" id="PIRSF000447">
    <property type="entry name" value="KAS_II"/>
    <property type="match status" value="1"/>
</dbReference>
<evidence type="ECO:0000256" key="3">
    <source>
        <dbReference type="ARBA" id="ARBA00012356"/>
    </source>
</evidence>
<dbReference type="InterPro" id="IPR018201">
    <property type="entry name" value="Ketoacyl_synth_AS"/>
</dbReference>